<evidence type="ECO:0000313" key="3">
    <source>
        <dbReference type="Proteomes" id="UP000006062"/>
    </source>
</evidence>
<feature type="domain" description="Methyltransferase type 12" evidence="1">
    <location>
        <begin position="49"/>
        <end position="146"/>
    </location>
</feature>
<keyword evidence="2" id="KW-0808">Transferase</keyword>
<gene>
    <name evidence="2" type="ordered locus">Thivi_2387</name>
</gene>
<protein>
    <submittedName>
        <fullName evidence="2">Methylase involved in ubiquinone/menaquinone biosynthesis</fullName>
    </submittedName>
</protein>
<dbReference type="InterPro" id="IPR029063">
    <property type="entry name" value="SAM-dependent_MTases_sf"/>
</dbReference>
<organism evidence="2 3">
    <name type="scientific">Thiocystis violascens (strain ATCC 17096 / DSM 198 / 6111)</name>
    <name type="common">Chromatium violascens</name>
    <dbReference type="NCBI Taxonomy" id="765911"/>
    <lineage>
        <taxon>Bacteria</taxon>
        <taxon>Pseudomonadati</taxon>
        <taxon>Pseudomonadota</taxon>
        <taxon>Gammaproteobacteria</taxon>
        <taxon>Chromatiales</taxon>
        <taxon>Chromatiaceae</taxon>
        <taxon>Thiocystis</taxon>
    </lineage>
</organism>
<dbReference type="KEGG" id="tvi:Thivi_2387"/>
<dbReference type="HOGENOM" id="CLU_108522_0_0_6"/>
<dbReference type="Gene3D" id="3.40.50.150">
    <property type="entry name" value="Vaccinia Virus protein VP39"/>
    <property type="match status" value="1"/>
</dbReference>
<dbReference type="OrthoDB" id="9778766at2"/>
<dbReference type="CDD" id="cd02440">
    <property type="entry name" value="AdoMet_MTases"/>
    <property type="match status" value="1"/>
</dbReference>
<reference evidence="2 3" key="1">
    <citation type="submission" date="2012-06" db="EMBL/GenBank/DDBJ databases">
        <title>Complete sequence of Thiocystis violascens DSM 198.</title>
        <authorList>
            <consortium name="US DOE Joint Genome Institute"/>
            <person name="Lucas S."/>
            <person name="Han J."/>
            <person name="Lapidus A."/>
            <person name="Cheng J.-F."/>
            <person name="Goodwin L."/>
            <person name="Pitluck S."/>
            <person name="Peters L."/>
            <person name="Ovchinnikova G."/>
            <person name="Teshima H."/>
            <person name="Detter J.C."/>
            <person name="Han C."/>
            <person name="Tapia R."/>
            <person name="Land M."/>
            <person name="Hauser L."/>
            <person name="Kyrpides N."/>
            <person name="Ivanova N."/>
            <person name="Pagani I."/>
            <person name="Vogl K."/>
            <person name="Liu Z."/>
            <person name="Frigaard N.-U."/>
            <person name="Bryant D."/>
            <person name="Woyke T."/>
        </authorList>
    </citation>
    <scope>NUCLEOTIDE SEQUENCE [LARGE SCALE GENOMIC DNA]</scope>
    <source>
        <strain evidence="3">ATCC 17096 / DSM 198 / 6111</strain>
    </source>
</reference>
<keyword evidence="2" id="KW-0830">Ubiquinone</keyword>
<proteinExistence type="predicted"/>
<dbReference type="AlphaFoldDB" id="I3YBG4"/>
<dbReference type="PANTHER" id="PTHR43591:SF24">
    <property type="entry name" value="2-METHOXY-6-POLYPRENYL-1,4-BENZOQUINOL METHYLASE, MITOCHONDRIAL"/>
    <property type="match status" value="1"/>
</dbReference>
<dbReference type="PANTHER" id="PTHR43591">
    <property type="entry name" value="METHYLTRANSFERASE"/>
    <property type="match status" value="1"/>
</dbReference>
<keyword evidence="3" id="KW-1185">Reference proteome</keyword>
<sequence length="239" mass="25592">MKRRLEPELMDGVEQALAYAEADFSESNTLFIELLKQMRPGDLHGARALDLGCGPADISIRFLRAYPKATCDALDGAQSMLDLAQTALDGLPGVAPRCRLIRDIIPSTQIPSVHYDLILSNSLLHHLHDPQVLWRGIREAARPGALVLVMDLMRPASAGWAEALVATYADGAPEILRTDFRNSLFAAFEPQEVVAQLAEAGLTALEVAVVSNRHLAVSGRLPGPASSGAEAPVLSGVEA</sequence>
<dbReference type="GO" id="GO:0008168">
    <property type="term" value="F:methyltransferase activity"/>
    <property type="evidence" value="ECO:0007669"/>
    <property type="project" value="UniProtKB-KW"/>
</dbReference>
<dbReference type="GO" id="GO:0032259">
    <property type="term" value="P:methylation"/>
    <property type="evidence" value="ECO:0007669"/>
    <property type="project" value="UniProtKB-KW"/>
</dbReference>
<dbReference type="EMBL" id="CP003154">
    <property type="protein sequence ID" value="AFL74332.1"/>
    <property type="molecule type" value="Genomic_DNA"/>
</dbReference>
<dbReference type="InterPro" id="IPR013217">
    <property type="entry name" value="Methyltransf_12"/>
</dbReference>
<keyword evidence="2" id="KW-0489">Methyltransferase</keyword>
<accession>I3YBG4</accession>
<dbReference type="RefSeq" id="WP_014778777.1">
    <property type="nucleotide sequence ID" value="NC_018012.1"/>
</dbReference>
<dbReference type="eggNOG" id="COG2226">
    <property type="taxonomic scope" value="Bacteria"/>
</dbReference>
<dbReference type="Pfam" id="PF08242">
    <property type="entry name" value="Methyltransf_12"/>
    <property type="match status" value="1"/>
</dbReference>
<evidence type="ECO:0000259" key="1">
    <source>
        <dbReference type="Pfam" id="PF08242"/>
    </source>
</evidence>
<dbReference type="STRING" id="765911.Thivi_2387"/>
<dbReference type="SUPFAM" id="SSF53335">
    <property type="entry name" value="S-adenosyl-L-methionine-dependent methyltransferases"/>
    <property type="match status" value="1"/>
</dbReference>
<dbReference type="Proteomes" id="UP000006062">
    <property type="component" value="Chromosome"/>
</dbReference>
<name>I3YBG4_THIV6</name>
<evidence type="ECO:0000313" key="2">
    <source>
        <dbReference type="EMBL" id="AFL74332.1"/>
    </source>
</evidence>